<evidence type="ECO:0000256" key="2">
    <source>
        <dbReference type="SAM" id="Phobius"/>
    </source>
</evidence>
<reference evidence="4 5" key="1">
    <citation type="submission" date="2020-07" db="EMBL/GenBank/DDBJ databases">
        <title>Sequencing the genomes of 1000 actinobacteria strains.</title>
        <authorList>
            <person name="Klenk H.-P."/>
        </authorList>
    </citation>
    <scope>NUCLEOTIDE SEQUENCE [LARGE SCALE GENOMIC DNA]</scope>
    <source>
        <strain evidence="4 5">DSM 45927</strain>
    </source>
</reference>
<dbReference type="EMBL" id="JACCFO010000001">
    <property type="protein sequence ID" value="NYI97543.1"/>
    <property type="molecule type" value="Genomic_DNA"/>
</dbReference>
<dbReference type="RefSeq" id="WP_217782277.1">
    <property type="nucleotide sequence ID" value="NZ_JAHRXH010000020.1"/>
</dbReference>
<evidence type="ECO:0000313" key="5">
    <source>
        <dbReference type="Proteomes" id="UP000575985"/>
    </source>
</evidence>
<feature type="transmembrane region" description="Helical" evidence="2">
    <location>
        <begin position="221"/>
        <end position="246"/>
    </location>
</feature>
<dbReference type="CDD" id="cd12087">
    <property type="entry name" value="TM_EGFR-like"/>
    <property type="match status" value="1"/>
</dbReference>
<feature type="chain" id="PRO_5032772833" evidence="3">
    <location>
        <begin position="31"/>
        <end position="250"/>
    </location>
</feature>
<proteinExistence type="predicted"/>
<protein>
    <submittedName>
        <fullName evidence="4">Uncharacterized protein</fullName>
    </submittedName>
</protein>
<keyword evidence="5" id="KW-1185">Reference proteome</keyword>
<organism evidence="4 5">
    <name type="scientific">Streptomonospora nanhaiensis</name>
    <dbReference type="NCBI Taxonomy" id="1323731"/>
    <lineage>
        <taxon>Bacteria</taxon>
        <taxon>Bacillati</taxon>
        <taxon>Actinomycetota</taxon>
        <taxon>Actinomycetes</taxon>
        <taxon>Streptosporangiales</taxon>
        <taxon>Nocardiopsidaceae</taxon>
        <taxon>Streptomonospora</taxon>
    </lineage>
</organism>
<accession>A0A853BQU2</accession>
<feature type="signal peptide" evidence="3">
    <location>
        <begin position="1"/>
        <end position="30"/>
    </location>
</feature>
<feature type="region of interest" description="Disordered" evidence="1">
    <location>
        <begin position="190"/>
        <end position="213"/>
    </location>
</feature>
<keyword evidence="2" id="KW-1133">Transmembrane helix</keyword>
<comment type="caution">
    <text evidence="4">The sequence shown here is derived from an EMBL/GenBank/DDBJ whole genome shotgun (WGS) entry which is preliminary data.</text>
</comment>
<keyword evidence="2" id="KW-0472">Membrane</keyword>
<name>A0A853BQU2_9ACTN</name>
<dbReference type="Proteomes" id="UP000575985">
    <property type="component" value="Unassembled WGS sequence"/>
</dbReference>
<evidence type="ECO:0000313" key="4">
    <source>
        <dbReference type="EMBL" id="NYI97543.1"/>
    </source>
</evidence>
<dbReference type="AlphaFoldDB" id="A0A853BQU2"/>
<keyword evidence="3" id="KW-0732">Signal</keyword>
<evidence type="ECO:0000256" key="1">
    <source>
        <dbReference type="SAM" id="MobiDB-lite"/>
    </source>
</evidence>
<evidence type="ECO:0000256" key="3">
    <source>
        <dbReference type="SAM" id="SignalP"/>
    </source>
</evidence>
<sequence>MSRTMSRTAFGLAAISLGLGYSLSTTAVWADTVDGTSATYSYTCTDQDDSTLTETMDINVWVGAQPEAEVGQEVQFQVEPDNYNYYMYTSGGEVTEGTLTAEVQLGGEAAPSSTASAEIDAAGPFGENNEETFDETALTGTFTPTAPGEITVAPGNITIYVNQSMGPSTTVCVPDVTTDALATVTVTGEAAPTEAPTDSATDPGAEAPPSTGVAEEGGQTMIVIAAVVGGVILIGAIAMIGLLVYFMRRS</sequence>
<keyword evidence="2" id="KW-0812">Transmembrane</keyword>
<gene>
    <name evidence="4" type="ORF">HNR12_003820</name>
</gene>